<reference evidence="2 3" key="1">
    <citation type="submission" date="2020-03" db="EMBL/GenBank/DDBJ databases">
        <title>Assessment of the enzymatic potential of alkaline-tolerant lipase obtained from Bacillus luteus H11 (technogenic soil) for the bioremediation of saline soils contaminated with petroleum substances.</title>
        <authorList>
            <person name="Kalwasinska A."/>
        </authorList>
    </citation>
    <scope>NUCLEOTIDE SEQUENCE [LARGE SCALE GENOMIC DNA]</scope>
    <source>
        <strain evidence="2 3">H11</strain>
    </source>
</reference>
<dbReference type="Pfam" id="PF05949">
    <property type="entry name" value="DUF881"/>
    <property type="match status" value="1"/>
</dbReference>
<keyword evidence="3" id="KW-1185">Reference proteome</keyword>
<organism evidence="2 3">
    <name type="scientific">Alkalicoccus luteus</name>
    <dbReference type="NCBI Taxonomy" id="1237094"/>
    <lineage>
        <taxon>Bacteria</taxon>
        <taxon>Bacillati</taxon>
        <taxon>Bacillota</taxon>
        <taxon>Bacilli</taxon>
        <taxon>Bacillales</taxon>
        <taxon>Bacillaceae</taxon>
        <taxon>Alkalicoccus</taxon>
    </lineage>
</organism>
<dbReference type="AlphaFoldDB" id="A0A969TTW8"/>
<gene>
    <name evidence="2" type="ORF">HCN83_02430</name>
</gene>
<comment type="similarity">
    <text evidence="1">Belongs to the UPF0749 family.</text>
</comment>
<accession>A0A969TTW8</accession>
<proteinExistence type="inferred from homology"/>
<protein>
    <submittedName>
        <fullName evidence="2">DUF881 domain-containing protein</fullName>
    </submittedName>
</protein>
<dbReference type="EMBL" id="JAATHJ010000002">
    <property type="protein sequence ID" value="NJP36442.1"/>
    <property type="molecule type" value="Genomic_DNA"/>
</dbReference>
<evidence type="ECO:0000313" key="2">
    <source>
        <dbReference type="EMBL" id="NJP36442.1"/>
    </source>
</evidence>
<dbReference type="Gene3D" id="3.30.70.1880">
    <property type="entry name" value="Protein of unknown function DUF881"/>
    <property type="match status" value="1"/>
</dbReference>
<dbReference type="PANTHER" id="PTHR37313:SF4">
    <property type="entry name" value="CONSERVED MEMBRANE PROTEIN-RELATED"/>
    <property type="match status" value="1"/>
</dbReference>
<evidence type="ECO:0000256" key="1">
    <source>
        <dbReference type="ARBA" id="ARBA00009108"/>
    </source>
</evidence>
<dbReference type="RefSeq" id="WP_168004725.1">
    <property type="nucleotide sequence ID" value="NZ_JAATHJ010000002.1"/>
</dbReference>
<sequence>MKYAVTGSIVFLIAAIVSYAAGSSISFLPTDDREGSVQQQLLYEADRQEELLEEAAVLERRLAFLDEPESGSAADSAVQRLEAEAALSDIEGEGIVITVEVRDAADGHLPPELLRLLLNDSFQAGAEAAALGQERITARTSIREVNGRTLVDGHSAGLLPLDILLAVPVPELSAQRIQESEASLILHAEGYDLTVETKIVELPGYSGSMRLQTAEPAEEEDQ</sequence>
<evidence type="ECO:0000313" key="3">
    <source>
        <dbReference type="Proteomes" id="UP000752012"/>
    </source>
</evidence>
<name>A0A969TTW8_9BACI</name>
<dbReference type="GO" id="GO:0005886">
    <property type="term" value="C:plasma membrane"/>
    <property type="evidence" value="ECO:0007669"/>
    <property type="project" value="TreeGrafter"/>
</dbReference>
<dbReference type="InterPro" id="IPR010273">
    <property type="entry name" value="DUF881"/>
</dbReference>
<dbReference type="PANTHER" id="PTHR37313">
    <property type="entry name" value="UPF0749 PROTEIN RV1825"/>
    <property type="match status" value="1"/>
</dbReference>
<dbReference type="Proteomes" id="UP000752012">
    <property type="component" value="Unassembled WGS sequence"/>
</dbReference>
<comment type="caution">
    <text evidence="2">The sequence shown here is derived from an EMBL/GenBank/DDBJ whole genome shotgun (WGS) entry which is preliminary data.</text>
</comment>